<dbReference type="EMBL" id="OMOJ01000002">
    <property type="protein sequence ID" value="SPF79590.1"/>
    <property type="molecule type" value="Genomic_DNA"/>
</dbReference>
<accession>A0A2R8AUD2</accession>
<proteinExistence type="predicted"/>
<gene>
    <name evidence="1" type="ORF">PRI8871_01387</name>
</gene>
<evidence type="ECO:0000313" key="2">
    <source>
        <dbReference type="Proteomes" id="UP000244904"/>
    </source>
</evidence>
<sequence>MTQMTRIDAGGVAVGSLDHLAGWEATLVTQLRCWCDGDQGRTTVFDTFARCFDPNEAERAFAAFEALVTTLMLHAHRPLVRHSVQCSCLGADESVFIHFIRLAEAGQFNDATLVATLMIGATYAEHLTLIAGEVGHTARQMSQYISTPISRACPSAALLH</sequence>
<protein>
    <submittedName>
        <fullName evidence="1">Uncharacterized protein</fullName>
    </submittedName>
</protein>
<evidence type="ECO:0000313" key="1">
    <source>
        <dbReference type="EMBL" id="SPF79590.1"/>
    </source>
</evidence>
<keyword evidence="2" id="KW-1185">Reference proteome</keyword>
<dbReference type="Proteomes" id="UP000244904">
    <property type="component" value="Unassembled WGS sequence"/>
</dbReference>
<reference evidence="2" key="1">
    <citation type="submission" date="2018-03" db="EMBL/GenBank/DDBJ databases">
        <authorList>
            <person name="Rodrigo-Torres L."/>
            <person name="Arahal R. D."/>
            <person name="Lucena T."/>
        </authorList>
    </citation>
    <scope>NUCLEOTIDE SEQUENCE [LARGE SCALE GENOMIC DNA]</scope>
    <source>
        <strain evidence="2">CECT 8871</strain>
    </source>
</reference>
<dbReference type="AlphaFoldDB" id="A0A2R8AUD2"/>
<name>A0A2R8AUD2_9RHOB</name>
<organism evidence="1 2">
    <name type="scientific">Pseudoprimorskyibacter insulae</name>
    <dbReference type="NCBI Taxonomy" id="1695997"/>
    <lineage>
        <taxon>Bacteria</taxon>
        <taxon>Pseudomonadati</taxon>
        <taxon>Pseudomonadota</taxon>
        <taxon>Alphaproteobacteria</taxon>
        <taxon>Rhodobacterales</taxon>
        <taxon>Paracoccaceae</taxon>
        <taxon>Pseudoprimorskyibacter</taxon>
    </lineage>
</organism>